<accession>A0ABW4TLX6</accession>
<dbReference type="EMBL" id="JBHUGD010000003">
    <property type="protein sequence ID" value="MFD1947669.1"/>
    <property type="molecule type" value="Genomic_DNA"/>
</dbReference>
<dbReference type="InterPro" id="IPR051790">
    <property type="entry name" value="Cytochrome_c-biogenesis_DsbD"/>
</dbReference>
<feature type="domain" description="Cytochrome C biogenesis protein transmembrane" evidence="7">
    <location>
        <begin position="4"/>
        <end position="204"/>
    </location>
</feature>
<evidence type="ECO:0000256" key="1">
    <source>
        <dbReference type="ARBA" id="ARBA00004141"/>
    </source>
</evidence>
<dbReference type="InterPro" id="IPR003834">
    <property type="entry name" value="Cyt_c_assmbl_TM_dom"/>
</dbReference>
<dbReference type="RefSeq" id="WP_343918966.1">
    <property type="nucleotide sequence ID" value="NZ_BAAAJT010000002.1"/>
</dbReference>
<keyword evidence="9" id="KW-1185">Reference proteome</keyword>
<dbReference type="Pfam" id="PF02683">
    <property type="entry name" value="DsbD_TM"/>
    <property type="match status" value="1"/>
</dbReference>
<evidence type="ECO:0000259" key="7">
    <source>
        <dbReference type="Pfam" id="PF02683"/>
    </source>
</evidence>
<feature type="transmembrane region" description="Helical" evidence="6">
    <location>
        <begin position="203"/>
        <end position="221"/>
    </location>
</feature>
<comment type="similarity">
    <text evidence="2">Belongs to the DsbD family.</text>
</comment>
<dbReference type="PANTHER" id="PTHR31272">
    <property type="entry name" value="CYTOCHROME C-TYPE BIOGENESIS PROTEIN HI_1454-RELATED"/>
    <property type="match status" value="1"/>
</dbReference>
<evidence type="ECO:0000313" key="8">
    <source>
        <dbReference type="EMBL" id="MFD1947669.1"/>
    </source>
</evidence>
<keyword evidence="5 6" id="KW-0472">Membrane</keyword>
<feature type="transmembrane region" description="Helical" evidence="6">
    <location>
        <begin position="80"/>
        <end position="101"/>
    </location>
</feature>
<feature type="transmembrane region" description="Helical" evidence="6">
    <location>
        <begin position="161"/>
        <end position="182"/>
    </location>
</feature>
<evidence type="ECO:0000256" key="6">
    <source>
        <dbReference type="SAM" id="Phobius"/>
    </source>
</evidence>
<dbReference type="PANTHER" id="PTHR31272:SF4">
    <property type="entry name" value="CYTOCHROME C-TYPE BIOGENESIS PROTEIN HI_1454-RELATED"/>
    <property type="match status" value="1"/>
</dbReference>
<comment type="subcellular location">
    <subcellularLocation>
        <location evidence="1">Membrane</location>
        <topology evidence="1">Multi-pass membrane protein</topology>
    </subcellularLocation>
</comment>
<evidence type="ECO:0000256" key="2">
    <source>
        <dbReference type="ARBA" id="ARBA00006143"/>
    </source>
</evidence>
<name>A0ABW4TLX6_9ACTN</name>
<protein>
    <submittedName>
        <fullName evidence="8">Cytochrome c biogenesis CcdA family protein</fullName>
    </submittedName>
</protein>
<evidence type="ECO:0000256" key="4">
    <source>
        <dbReference type="ARBA" id="ARBA00022989"/>
    </source>
</evidence>
<feature type="transmembrane region" description="Helical" evidence="6">
    <location>
        <begin position="122"/>
        <end position="149"/>
    </location>
</feature>
<feature type="transmembrane region" description="Helical" evidence="6">
    <location>
        <begin position="6"/>
        <end position="29"/>
    </location>
</feature>
<keyword evidence="3 6" id="KW-0812">Transmembrane</keyword>
<evidence type="ECO:0000256" key="3">
    <source>
        <dbReference type="ARBA" id="ARBA00022692"/>
    </source>
</evidence>
<organism evidence="8 9">
    <name type="scientific">Nocardioides aestuarii</name>
    <dbReference type="NCBI Taxonomy" id="252231"/>
    <lineage>
        <taxon>Bacteria</taxon>
        <taxon>Bacillati</taxon>
        <taxon>Actinomycetota</taxon>
        <taxon>Actinomycetes</taxon>
        <taxon>Propionibacteriales</taxon>
        <taxon>Nocardioidaceae</taxon>
        <taxon>Nocardioides</taxon>
    </lineage>
</organism>
<gene>
    <name evidence="8" type="ORF">ACFSDE_12785</name>
</gene>
<evidence type="ECO:0000256" key="5">
    <source>
        <dbReference type="ARBA" id="ARBA00023136"/>
    </source>
</evidence>
<comment type="caution">
    <text evidence="8">The sequence shown here is derived from an EMBL/GenBank/DDBJ whole genome shotgun (WGS) entry which is preliminary data.</text>
</comment>
<keyword evidence="4 6" id="KW-1133">Transmembrane helix</keyword>
<reference evidence="9" key="1">
    <citation type="journal article" date="2019" name="Int. J. Syst. Evol. Microbiol.">
        <title>The Global Catalogue of Microorganisms (GCM) 10K type strain sequencing project: providing services to taxonomists for standard genome sequencing and annotation.</title>
        <authorList>
            <consortium name="The Broad Institute Genomics Platform"/>
            <consortium name="The Broad Institute Genome Sequencing Center for Infectious Disease"/>
            <person name="Wu L."/>
            <person name="Ma J."/>
        </authorList>
    </citation>
    <scope>NUCLEOTIDE SEQUENCE [LARGE SCALE GENOMIC DNA]</scope>
    <source>
        <strain evidence="9">CGMCC 1.12477</strain>
    </source>
</reference>
<proteinExistence type="inferred from homology"/>
<evidence type="ECO:0000313" key="9">
    <source>
        <dbReference type="Proteomes" id="UP001597351"/>
    </source>
</evidence>
<feature type="transmembrane region" description="Helical" evidence="6">
    <location>
        <begin position="49"/>
        <end position="74"/>
    </location>
</feature>
<dbReference type="Proteomes" id="UP001597351">
    <property type="component" value="Unassembled WGS sequence"/>
</dbReference>
<sequence length="255" mass="25887">MTETLTLALAAGMLAAVNPCGFALLPAYLSVLVLGDDSPSTGRAVGRALALTGAMTLGFVAVFGLFGLVVSPVASEVQRYLPWFTVGFGLLVAVAGGWLLAGRELPQVRLGRGSGAPVTRTLPAMVGFGASYAAASLTCSIAPFLALVVTALRAGSVAEGVALYLAYAAGMGLLVGVAAVAVALARRGLVTGLRRAGRWVPRVAGLLLVVVGGYVAWYGAWELRVLGGADPADPVIEAAARVQRTLADWVAALTP</sequence>